<dbReference type="InterPro" id="IPR027417">
    <property type="entry name" value="P-loop_NTPase"/>
</dbReference>
<keyword evidence="1" id="KW-0812">Transmembrane</keyword>
<dbReference type="Pfam" id="PF07693">
    <property type="entry name" value="KAP_NTPase"/>
    <property type="match status" value="1"/>
</dbReference>
<dbReference type="EMBL" id="SZNT01000144">
    <property type="protein sequence ID" value="TKH11728.1"/>
    <property type="molecule type" value="Genomic_DNA"/>
</dbReference>
<gene>
    <name evidence="3" type="ORF">FC678_11485</name>
</gene>
<evidence type="ECO:0000259" key="2">
    <source>
        <dbReference type="Pfam" id="PF07693"/>
    </source>
</evidence>
<evidence type="ECO:0000313" key="4">
    <source>
        <dbReference type="Proteomes" id="UP000309170"/>
    </source>
</evidence>
<dbReference type="Proteomes" id="UP000309170">
    <property type="component" value="Unassembled WGS sequence"/>
</dbReference>
<protein>
    <recommendedName>
        <fullName evidence="2">KAP NTPase domain-containing protein</fullName>
    </recommendedName>
</protein>
<accession>A0A9X8ZHA5</accession>
<sequence>MFKRDNEVTEPTFLIDVPISEKVHDKFQFYHIAELLKSAIETASKSMHICLAGQWGTGKSTVLSMLEKMYQQESEKVKFVTISVWKFADNPTSLQRKMLRDLALEFEVDVEDEFERTKNRSENLNLGGFFAAMSILIAKQRPFWLVTTILFLVLWLSSYISVPMIKE</sequence>
<dbReference type="InterPro" id="IPR011646">
    <property type="entry name" value="KAP_P-loop"/>
</dbReference>
<keyword evidence="1" id="KW-0472">Membrane</keyword>
<comment type="caution">
    <text evidence="3">The sequence shown here is derived from an EMBL/GenBank/DDBJ whole genome shotgun (WGS) entry which is preliminary data.</text>
</comment>
<name>A0A9X8ZHA5_9BACI</name>
<evidence type="ECO:0000313" key="3">
    <source>
        <dbReference type="EMBL" id="TKH11728.1"/>
    </source>
</evidence>
<reference evidence="3 4" key="1">
    <citation type="journal article" date="2019" name="Environ. Microbiol.">
        <title>An active ?-lactamase is a part of an orchestrated cell wall stress resistance network of Bacillus subtilis and related rhizosphere species.</title>
        <authorList>
            <person name="Bucher T."/>
            <person name="Keren-Paz A."/>
            <person name="Hausser J."/>
            <person name="Olender T."/>
            <person name="Cytryn E."/>
            <person name="Kolodkin-Gal I."/>
        </authorList>
    </citation>
    <scope>NUCLEOTIDE SEQUENCE [LARGE SCALE GENOMIC DNA]</scope>
    <source>
        <strain evidence="3 4">I4</strain>
    </source>
</reference>
<evidence type="ECO:0000256" key="1">
    <source>
        <dbReference type="SAM" id="Phobius"/>
    </source>
</evidence>
<proteinExistence type="predicted"/>
<dbReference type="Gene3D" id="3.40.50.300">
    <property type="entry name" value="P-loop containing nucleotide triphosphate hydrolases"/>
    <property type="match status" value="1"/>
</dbReference>
<feature type="non-terminal residue" evidence="3">
    <location>
        <position position="167"/>
    </location>
</feature>
<dbReference type="RefSeq" id="WP_137023674.1">
    <property type="nucleotide sequence ID" value="NZ_SZNT01000144.1"/>
</dbReference>
<keyword evidence="1" id="KW-1133">Transmembrane helix</keyword>
<dbReference type="SUPFAM" id="SSF52540">
    <property type="entry name" value="P-loop containing nucleoside triphosphate hydrolases"/>
    <property type="match status" value="1"/>
</dbReference>
<feature type="domain" description="KAP NTPase" evidence="2">
    <location>
        <begin position="31"/>
        <end position="104"/>
    </location>
</feature>
<dbReference type="AlphaFoldDB" id="A0A9X8ZHA5"/>
<feature type="transmembrane region" description="Helical" evidence="1">
    <location>
        <begin position="143"/>
        <end position="162"/>
    </location>
</feature>
<organism evidence="3 4">
    <name type="scientific">Peribacillus simplex</name>
    <dbReference type="NCBI Taxonomy" id="1478"/>
    <lineage>
        <taxon>Bacteria</taxon>
        <taxon>Bacillati</taxon>
        <taxon>Bacillota</taxon>
        <taxon>Bacilli</taxon>
        <taxon>Bacillales</taxon>
        <taxon>Bacillaceae</taxon>
        <taxon>Peribacillus</taxon>
    </lineage>
</organism>